<dbReference type="GO" id="GO:0022857">
    <property type="term" value="F:transmembrane transporter activity"/>
    <property type="evidence" value="ECO:0007669"/>
    <property type="project" value="UniProtKB-UniRule"/>
</dbReference>
<keyword evidence="4 9" id="KW-0997">Cell inner membrane</keyword>
<keyword evidence="2 9" id="KW-0813">Transport</keyword>
<accession>I4Z4C5</accession>
<dbReference type="InterPro" id="IPR055348">
    <property type="entry name" value="DctQ"/>
</dbReference>
<evidence type="ECO:0000256" key="8">
    <source>
        <dbReference type="ARBA" id="ARBA00038436"/>
    </source>
</evidence>
<evidence type="ECO:0000313" key="11">
    <source>
        <dbReference type="EMBL" id="EIM31067.1"/>
    </source>
</evidence>
<evidence type="ECO:0000256" key="6">
    <source>
        <dbReference type="ARBA" id="ARBA00022989"/>
    </source>
</evidence>
<dbReference type="InterPro" id="IPR007387">
    <property type="entry name" value="TRAP_DctQ"/>
</dbReference>
<keyword evidence="6 9" id="KW-1133">Transmembrane helix</keyword>
<comment type="subcellular location">
    <subcellularLocation>
        <location evidence="1 9">Cell inner membrane</location>
        <topology evidence="1 9">Multi-pass membrane protein</topology>
    </subcellularLocation>
</comment>
<dbReference type="PANTHER" id="PTHR35011:SF2">
    <property type="entry name" value="2,3-DIKETO-L-GULONATE TRAP TRANSPORTER SMALL PERMEASE PROTEIN YIAM"/>
    <property type="match status" value="1"/>
</dbReference>
<dbReference type="GO" id="GO:0015740">
    <property type="term" value="P:C4-dicarboxylate transport"/>
    <property type="evidence" value="ECO:0007669"/>
    <property type="project" value="TreeGrafter"/>
</dbReference>
<dbReference type="OrthoDB" id="4964541at2"/>
<dbReference type="STRING" id="864069.MicloDRAFT_00000540"/>
<comment type="function">
    <text evidence="9">Part of the tripartite ATP-independent periplasmic (TRAP) transport system.</text>
</comment>
<sequence precursor="true">MAHTLKTFYLRLLEWMVIFSLTSILILVTANVFLRYVFNSGIFLSDGMSGLLFAWMTFIGSILVLYDHEHIGVDMLVRRLPVLLRRLCFGLIHIIMIYATWLLLTGSWTQMMINLHVYSPATRLPIAVLYAAGVLFAVASGLFLVTQLALLLTGRLNDADLVVSAGEDEAEADRVATDLGNKTHLTVAKVGSK</sequence>
<dbReference type="eggNOG" id="COG3090">
    <property type="taxonomic scope" value="Bacteria"/>
</dbReference>
<dbReference type="HOGENOM" id="CLU_086356_9_0_5"/>
<evidence type="ECO:0000256" key="9">
    <source>
        <dbReference type="RuleBase" id="RU369079"/>
    </source>
</evidence>
<evidence type="ECO:0000259" key="10">
    <source>
        <dbReference type="Pfam" id="PF04290"/>
    </source>
</evidence>
<comment type="similarity">
    <text evidence="8 9">Belongs to the TRAP transporter small permease family.</text>
</comment>
<dbReference type="EMBL" id="JH660633">
    <property type="protein sequence ID" value="EIM31067.1"/>
    <property type="molecule type" value="Genomic_DNA"/>
</dbReference>
<feature type="transmembrane region" description="Helical" evidence="9">
    <location>
        <begin position="12"/>
        <end position="36"/>
    </location>
</feature>
<dbReference type="PATRIC" id="fig|864069.3.peg.59"/>
<comment type="subunit">
    <text evidence="9">The complex comprises the extracytoplasmic solute receptor protein and the two transmembrane proteins.</text>
</comment>
<name>I4Z4C5_9HYPH</name>
<protein>
    <recommendedName>
        <fullName evidence="9">TRAP transporter small permease protein</fullName>
    </recommendedName>
</protein>
<dbReference type="RefSeq" id="WP_009488405.1">
    <property type="nucleotide sequence ID" value="NZ_CP141049.1"/>
</dbReference>
<organism evidence="11 12">
    <name type="scientific">Microvirga lotononidis</name>
    <dbReference type="NCBI Taxonomy" id="864069"/>
    <lineage>
        <taxon>Bacteria</taxon>
        <taxon>Pseudomonadati</taxon>
        <taxon>Pseudomonadota</taxon>
        <taxon>Alphaproteobacteria</taxon>
        <taxon>Hyphomicrobiales</taxon>
        <taxon>Methylobacteriaceae</taxon>
        <taxon>Microvirga</taxon>
    </lineage>
</organism>
<evidence type="ECO:0000313" key="12">
    <source>
        <dbReference type="Proteomes" id="UP000003947"/>
    </source>
</evidence>
<evidence type="ECO:0000256" key="3">
    <source>
        <dbReference type="ARBA" id="ARBA00022475"/>
    </source>
</evidence>
<evidence type="ECO:0000256" key="7">
    <source>
        <dbReference type="ARBA" id="ARBA00023136"/>
    </source>
</evidence>
<dbReference type="AlphaFoldDB" id="I4Z4C5"/>
<proteinExistence type="inferred from homology"/>
<feature type="transmembrane region" description="Helical" evidence="9">
    <location>
        <begin position="48"/>
        <end position="66"/>
    </location>
</feature>
<keyword evidence="12" id="KW-1185">Reference proteome</keyword>
<evidence type="ECO:0000256" key="1">
    <source>
        <dbReference type="ARBA" id="ARBA00004429"/>
    </source>
</evidence>
<gene>
    <name evidence="11" type="ORF">MicloDRAFT_00000540</name>
</gene>
<dbReference type="GO" id="GO:0005886">
    <property type="term" value="C:plasma membrane"/>
    <property type="evidence" value="ECO:0007669"/>
    <property type="project" value="UniProtKB-SubCell"/>
</dbReference>
<dbReference type="PANTHER" id="PTHR35011">
    <property type="entry name" value="2,3-DIKETO-L-GULONATE TRAP TRANSPORTER SMALL PERMEASE PROTEIN YIAM"/>
    <property type="match status" value="1"/>
</dbReference>
<dbReference type="Proteomes" id="UP000003947">
    <property type="component" value="Unassembled WGS sequence"/>
</dbReference>
<keyword evidence="5 9" id="KW-0812">Transmembrane</keyword>
<dbReference type="Pfam" id="PF04290">
    <property type="entry name" value="DctQ"/>
    <property type="match status" value="1"/>
</dbReference>
<reference evidence="11 12" key="1">
    <citation type="submission" date="2012-02" db="EMBL/GenBank/DDBJ databases">
        <title>Improved High-Quality Draft sequence of Microvirga sp. WSM3557.</title>
        <authorList>
            <consortium name="US DOE Joint Genome Institute"/>
            <person name="Lucas S."/>
            <person name="Han J."/>
            <person name="Lapidus A."/>
            <person name="Cheng J.-F."/>
            <person name="Goodwin L."/>
            <person name="Pitluck S."/>
            <person name="Peters L."/>
            <person name="Zhang X."/>
            <person name="Detter J.C."/>
            <person name="Han C."/>
            <person name="Tapia R."/>
            <person name="Land M."/>
            <person name="Hauser L."/>
            <person name="Kyrpides N."/>
            <person name="Ivanova N."/>
            <person name="Pagani I."/>
            <person name="Brau L."/>
            <person name="Yates R."/>
            <person name="O'Hara G."/>
            <person name="Rui T."/>
            <person name="Howieson J."/>
            <person name="Reeve W."/>
            <person name="Woyke T."/>
        </authorList>
    </citation>
    <scope>NUCLEOTIDE SEQUENCE [LARGE SCALE GENOMIC DNA]</scope>
    <source>
        <strain evidence="11 12">WSM3557</strain>
    </source>
</reference>
<keyword evidence="3" id="KW-1003">Cell membrane</keyword>
<feature type="domain" description="Tripartite ATP-independent periplasmic transporters DctQ component" evidence="10">
    <location>
        <begin position="24"/>
        <end position="152"/>
    </location>
</feature>
<feature type="transmembrane region" description="Helical" evidence="9">
    <location>
        <begin position="124"/>
        <end position="145"/>
    </location>
</feature>
<evidence type="ECO:0000256" key="2">
    <source>
        <dbReference type="ARBA" id="ARBA00022448"/>
    </source>
</evidence>
<evidence type="ECO:0000256" key="4">
    <source>
        <dbReference type="ARBA" id="ARBA00022519"/>
    </source>
</evidence>
<keyword evidence="7 9" id="KW-0472">Membrane</keyword>
<evidence type="ECO:0000256" key="5">
    <source>
        <dbReference type="ARBA" id="ARBA00022692"/>
    </source>
</evidence>
<feature type="transmembrane region" description="Helical" evidence="9">
    <location>
        <begin position="87"/>
        <end position="104"/>
    </location>
</feature>